<feature type="domain" description="NAD-dependent epimerase/dehydratase" evidence="1">
    <location>
        <begin position="4"/>
        <end position="226"/>
    </location>
</feature>
<dbReference type="EMBL" id="CVMT01000003">
    <property type="protein sequence ID" value="CRG86971.1"/>
    <property type="molecule type" value="Genomic_DNA"/>
</dbReference>
<dbReference type="PANTHER" id="PTHR48079">
    <property type="entry name" value="PROTEIN YEEZ"/>
    <property type="match status" value="1"/>
</dbReference>
<dbReference type="Pfam" id="PF01370">
    <property type="entry name" value="Epimerase"/>
    <property type="match status" value="1"/>
</dbReference>
<protein>
    <recommendedName>
        <fullName evidence="1">NAD-dependent epimerase/dehydratase domain-containing protein</fullName>
    </recommendedName>
</protein>
<dbReference type="InterPro" id="IPR036291">
    <property type="entry name" value="NAD(P)-bd_dom_sf"/>
</dbReference>
<evidence type="ECO:0000313" key="3">
    <source>
        <dbReference type="Proteomes" id="UP000054383"/>
    </source>
</evidence>
<evidence type="ECO:0000313" key="2">
    <source>
        <dbReference type="EMBL" id="CRG86971.1"/>
    </source>
</evidence>
<dbReference type="Gene3D" id="3.40.50.720">
    <property type="entry name" value="NAD(P)-binding Rossmann-like Domain"/>
    <property type="match status" value="1"/>
</dbReference>
<dbReference type="GO" id="GO:0004029">
    <property type="term" value="F:aldehyde dehydrogenase (NAD+) activity"/>
    <property type="evidence" value="ECO:0007669"/>
    <property type="project" value="TreeGrafter"/>
</dbReference>
<dbReference type="Proteomes" id="UP000054383">
    <property type="component" value="Unassembled WGS sequence"/>
</dbReference>
<dbReference type="SUPFAM" id="SSF51735">
    <property type="entry name" value="NAD(P)-binding Rossmann-fold domains"/>
    <property type="match status" value="1"/>
</dbReference>
<dbReference type="OMA" id="AWRPAHE"/>
<evidence type="ECO:0000259" key="1">
    <source>
        <dbReference type="Pfam" id="PF01370"/>
    </source>
</evidence>
<proteinExistence type="predicted"/>
<organism evidence="2 3">
    <name type="scientific">Talaromyces islandicus</name>
    <name type="common">Penicillium islandicum</name>
    <dbReference type="NCBI Taxonomy" id="28573"/>
    <lineage>
        <taxon>Eukaryota</taxon>
        <taxon>Fungi</taxon>
        <taxon>Dikarya</taxon>
        <taxon>Ascomycota</taxon>
        <taxon>Pezizomycotina</taxon>
        <taxon>Eurotiomycetes</taxon>
        <taxon>Eurotiomycetidae</taxon>
        <taxon>Eurotiales</taxon>
        <taxon>Trichocomaceae</taxon>
        <taxon>Talaromyces</taxon>
        <taxon>Talaromyces sect. Islandici</taxon>
    </lineage>
</organism>
<accession>A0A0U1LWD2</accession>
<dbReference type="PANTHER" id="PTHR48079:SF3">
    <property type="entry name" value="NAD-DEPENDENT EPIMERASE_DEHYDRATASE DOMAIN-CONTAINING PROTEIN"/>
    <property type="match status" value="1"/>
</dbReference>
<dbReference type="AlphaFoldDB" id="A0A0U1LWD2"/>
<dbReference type="InterPro" id="IPR001509">
    <property type="entry name" value="Epimerase_deHydtase"/>
</dbReference>
<dbReference type="OrthoDB" id="2735536at2759"/>
<gene>
    <name evidence="2" type="ORF">PISL3812_03984</name>
</gene>
<name>A0A0U1LWD2_TALIS</name>
<reference evidence="2 3" key="1">
    <citation type="submission" date="2015-04" db="EMBL/GenBank/DDBJ databases">
        <authorList>
            <person name="Syromyatnikov M.Y."/>
            <person name="Popov V.N."/>
        </authorList>
    </citation>
    <scope>NUCLEOTIDE SEQUENCE [LARGE SCALE GENOMIC DNA]</scope>
    <source>
        <strain evidence="2">WF-38-12</strain>
    </source>
</reference>
<dbReference type="STRING" id="28573.A0A0U1LWD2"/>
<keyword evidence="3" id="KW-1185">Reference proteome</keyword>
<sequence length="324" mass="35137">MPRILVFGATGYLGSKITGLLVQSGQHEVYGIARSNEKALDLARNEIKPVVCQDPANDPEPYLTTICTRSIDIVVDVSGANQESFGLLKTLKQVGQERLDLYQSCGVRGPKLGFIYCSGTWVHGSSNERVTDLDLVGSGAATPPEELVAWRVGLEHAVLNSNDSLDVMIIRPALIYGRASTIWSSFITPILDAAKNRDHSPIDIPLDQNSRPGLIHVDDAATAFQKGVEKLPLIAGAGVYPVFDLVTSQEGMREIFDSLAVAWGYEGALKLVGYGENLFAKAMSATFRGSSARAQLLLDWQPRRLRGFVKDMDIYAAAFAAHSS</sequence>
<dbReference type="InterPro" id="IPR051783">
    <property type="entry name" value="NAD(P)-dependent_oxidoreduct"/>
</dbReference>
<dbReference type="GO" id="GO:0005737">
    <property type="term" value="C:cytoplasm"/>
    <property type="evidence" value="ECO:0007669"/>
    <property type="project" value="TreeGrafter"/>
</dbReference>